<evidence type="ECO:0000313" key="2">
    <source>
        <dbReference type="EMBL" id="TVU35138.1"/>
    </source>
</evidence>
<dbReference type="Proteomes" id="UP000324897">
    <property type="component" value="Unassembled WGS sequence"/>
</dbReference>
<name>A0A5J9VHE2_9POAL</name>
<gene>
    <name evidence="2" type="ORF">EJB05_17009</name>
</gene>
<dbReference type="AlphaFoldDB" id="A0A5J9VHE2"/>
<keyword evidence="3" id="KW-1185">Reference proteome</keyword>
<dbReference type="Gramene" id="TVU35138">
    <property type="protein sequence ID" value="TVU35138"/>
    <property type="gene ID" value="EJB05_17009"/>
</dbReference>
<feature type="non-terminal residue" evidence="2">
    <location>
        <position position="1"/>
    </location>
</feature>
<comment type="caution">
    <text evidence="2">The sequence shown here is derived from an EMBL/GenBank/DDBJ whole genome shotgun (WGS) entry which is preliminary data.</text>
</comment>
<sequence>MKKTAGLAGAPWRGEEEGSELVAAVRVEEWKTGRRWDLRKGTEEARREEMRASGVLLGWSAAIVGFRDAVDPVLPHQVKLCSLQSLRYSGGLHTVVAQEGCSQWARKIDLPSPPSGENITWMRDFRCIMDIYVRGIGQITDSLFPEVHVIGNVKWPGILKEAKELSRLQQRLRAHGHDGRRRRLRAHDHDGGPRQATEYPVCWKVGFDLALFRVDRCGNVLYLHTDTESSLASDRNQSFPYATRGPHAVVGSAVTKMHVNDIAVSKIENTIPE</sequence>
<organism evidence="2 3">
    <name type="scientific">Eragrostis curvula</name>
    <name type="common">weeping love grass</name>
    <dbReference type="NCBI Taxonomy" id="38414"/>
    <lineage>
        <taxon>Eukaryota</taxon>
        <taxon>Viridiplantae</taxon>
        <taxon>Streptophyta</taxon>
        <taxon>Embryophyta</taxon>
        <taxon>Tracheophyta</taxon>
        <taxon>Spermatophyta</taxon>
        <taxon>Magnoliopsida</taxon>
        <taxon>Liliopsida</taxon>
        <taxon>Poales</taxon>
        <taxon>Poaceae</taxon>
        <taxon>PACMAD clade</taxon>
        <taxon>Chloridoideae</taxon>
        <taxon>Eragrostideae</taxon>
        <taxon>Eragrostidinae</taxon>
        <taxon>Eragrostis</taxon>
    </lineage>
</organism>
<evidence type="ECO:0000313" key="3">
    <source>
        <dbReference type="Proteomes" id="UP000324897"/>
    </source>
</evidence>
<evidence type="ECO:0000256" key="1">
    <source>
        <dbReference type="SAM" id="MobiDB-lite"/>
    </source>
</evidence>
<feature type="region of interest" description="Disordered" evidence="1">
    <location>
        <begin position="172"/>
        <end position="192"/>
    </location>
</feature>
<reference evidence="2 3" key="1">
    <citation type="journal article" date="2019" name="Sci. Rep.">
        <title>A high-quality genome of Eragrostis curvula grass provides insights into Poaceae evolution and supports new strategies to enhance forage quality.</title>
        <authorList>
            <person name="Carballo J."/>
            <person name="Santos B.A.C.M."/>
            <person name="Zappacosta D."/>
            <person name="Garbus I."/>
            <person name="Selva J.P."/>
            <person name="Gallo C.A."/>
            <person name="Diaz A."/>
            <person name="Albertini E."/>
            <person name="Caccamo M."/>
            <person name="Echenique V."/>
        </authorList>
    </citation>
    <scope>NUCLEOTIDE SEQUENCE [LARGE SCALE GENOMIC DNA]</scope>
    <source>
        <strain evidence="3">cv. Victoria</strain>
        <tissue evidence="2">Leaf</tissue>
    </source>
</reference>
<dbReference type="EMBL" id="RWGY01000009">
    <property type="protein sequence ID" value="TVU35138.1"/>
    <property type="molecule type" value="Genomic_DNA"/>
</dbReference>
<feature type="compositionally biased region" description="Basic residues" evidence="1">
    <location>
        <begin position="172"/>
        <end position="186"/>
    </location>
</feature>
<accession>A0A5J9VHE2</accession>
<proteinExistence type="predicted"/>
<protein>
    <submittedName>
        <fullName evidence="2">Uncharacterized protein</fullName>
    </submittedName>
</protein>